<evidence type="ECO:0000256" key="13">
    <source>
        <dbReference type="ARBA" id="ARBA00024209"/>
    </source>
</evidence>
<evidence type="ECO:0000256" key="2">
    <source>
        <dbReference type="ARBA" id="ARBA00004167"/>
    </source>
</evidence>
<evidence type="ECO:0000256" key="15">
    <source>
        <dbReference type="SAM" id="MobiDB-lite"/>
    </source>
</evidence>
<gene>
    <name evidence="18" type="ORF">LIER_34109</name>
</gene>
<keyword evidence="8 14" id="KW-0863">Zinc-finger</keyword>
<evidence type="ECO:0000313" key="19">
    <source>
        <dbReference type="Proteomes" id="UP001454036"/>
    </source>
</evidence>
<keyword evidence="11 16" id="KW-1133">Transmembrane helix</keyword>
<dbReference type="EC" id="2.3.2.27" evidence="4"/>
<name>A0AAV3S3M9_LITER</name>
<dbReference type="EMBL" id="BAABME010014060">
    <property type="protein sequence ID" value="GAA0186821.1"/>
    <property type="molecule type" value="Genomic_DNA"/>
</dbReference>
<proteinExistence type="inferred from homology"/>
<dbReference type="GO" id="GO:0016567">
    <property type="term" value="P:protein ubiquitination"/>
    <property type="evidence" value="ECO:0007669"/>
    <property type="project" value="InterPro"/>
</dbReference>
<keyword evidence="19" id="KW-1185">Reference proteome</keyword>
<comment type="catalytic activity">
    <reaction evidence="1">
        <text>S-ubiquitinyl-[E2 ubiquitin-conjugating enzyme]-L-cysteine + [acceptor protein]-L-lysine = [E2 ubiquitin-conjugating enzyme]-L-cysteine + N(6)-ubiquitinyl-[acceptor protein]-L-lysine.</text>
        <dbReference type="EC" id="2.3.2.27"/>
    </reaction>
</comment>
<evidence type="ECO:0000256" key="3">
    <source>
        <dbReference type="ARBA" id="ARBA00004906"/>
    </source>
</evidence>
<comment type="caution">
    <text evidence="18">The sequence shown here is derived from an EMBL/GenBank/DDBJ whole genome shotgun (WGS) entry which is preliminary data.</text>
</comment>
<evidence type="ECO:0000256" key="12">
    <source>
        <dbReference type="ARBA" id="ARBA00023136"/>
    </source>
</evidence>
<evidence type="ECO:0000256" key="1">
    <source>
        <dbReference type="ARBA" id="ARBA00000900"/>
    </source>
</evidence>
<dbReference type="PROSITE" id="PS50089">
    <property type="entry name" value="ZF_RING_2"/>
    <property type="match status" value="1"/>
</dbReference>
<dbReference type="Proteomes" id="UP001454036">
    <property type="component" value="Unassembled WGS sequence"/>
</dbReference>
<evidence type="ECO:0000259" key="17">
    <source>
        <dbReference type="PROSITE" id="PS50089"/>
    </source>
</evidence>
<dbReference type="FunFam" id="3.30.40.10:FF:000187">
    <property type="entry name" value="E3 ubiquitin-protein ligase ATL6"/>
    <property type="match status" value="1"/>
</dbReference>
<keyword evidence="9" id="KW-0833">Ubl conjugation pathway</keyword>
<evidence type="ECO:0000256" key="10">
    <source>
        <dbReference type="ARBA" id="ARBA00022833"/>
    </source>
</evidence>
<keyword evidence="7" id="KW-0479">Metal-binding</keyword>
<keyword evidence="10" id="KW-0862">Zinc</keyword>
<feature type="region of interest" description="Disordered" evidence="15">
    <location>
        <begin position="182"/>
        <end position="202"/>
    </location>
</feature>
<reference evidence="18 19" key="1">
    <citation type="submission" date="2024-01" db="EMBL/GenBank/DDBJ databases">
        <title>The complete chloroplast genome sequence of Lithospermum erythrorhizon: insights into the phylogenetic relationship among Boraginaceae species and the maternal lineages of purple gromwells.</title>
        <authorList>
            <person name="Okada T."/>
            <person name="Watanabe K."/>
        </authorList>
    </citation>
    <scope>NUCLEOTIDE SEQUENCE [LARGE SCALE GENOMIC DNA]</scope>
</reference>
<evidence type="ECO:0000313" key="18">
    <source>
        <dbReference type="EMBL" id="GAA0186821.1"/>
    </source>
</evidence>
<evidence type="ECO:0000256" key="7">
    <source>
        <dbReference type="ARBA" id="ARBA00022723"/>
    </source>
</evidence>
<organism evidence="18 19">
    <name type="scientific">Lithospermum erythrorhizon</name>
    <name type="common">Purple gromwell</name>
    <name type="synonym">Lithospermum officinale var. erythrorhizon</name>
    <dbReference type="NCBI Taxonomy" id="34254"/>
    <lineage>
        <taxon>Eukaryota</taxon>
        <taxon>Viridiplantae</taxon>
        <taxon>Streptophyta</taxon>
        <taxon>Embryophyta</taxon>
        <taxon>Tracheophyta</taxon>
        <taxon>Spermatophyta</taxon>
        <taxon>Magnoliopsida</taxon>
        <taxon>eudicotyledons</taxon>
        <taxon>Gunneridae</taxon>
        <taxon>Pentapetalae</taxon>
        <taxon>asterids</taxon>
        <taxon>lamiids</taxon>
        <taxon>Boraginales</taxon>
        <taxon>Boraginaceae</taxon>
        <taxon>Boraginoideae</taxon>
        <taxon>Lithospermeae</taxon>
        <taxon>Lithospermum</taxon>
    </lineage>
</organism>
<sequence length="352" mass="39004">MDTRTVGNQNPWAPYESYRRECSQGICSVYCPQWCYVIYPPPPFDIGNDDDDGGSTFSPLIIAIIGVLVSAFLLVCYYTIITKYCRRRNNSITSIANRDVTNHDQWQDVAQSGLDDKIIKSITVCKYQKGDGLIEGTECAVCLSEFQENENLRLLPKCTHAFHLPCIDTWLKTNTNCPLCRSSATPTTSTTTSPTPAPNPQTSSTLNISSLEMQRQSDLVLVVEDGGGNGRHGEGVIRLDGHGDPPKENTIQAGGTDQENVEHFMRSISLGTFSSERNLLIADILNIDEEDDGDLERGNVRSQEGIISSSQHPLREQRKLFKSTTSVEEKRNVSSGRFIVKDVKGKNPILPN</sequence>
<keyword evidence="5" id="KW-0808">Transferase</keyword>
<comment type="similarity">
    <text evidence="13">Belongs to the RING-type zinc finger family. ATL subfamily.</text>
</comment>
<dbReference type="GO" id="GO:0008270">
    <property type="term" value="F:zinc ion binding"/>
    <property type="evidence" value="ECO:0007669"/>
    <property type="project" value="UniProtKB-KW"/>
</dbReference>
<accession>A0AAV3S3M9</accession>
<dbReference type="CDD" id="cd16461">
    <property type="entry name" value="RING-H2_EL5-like"/>
    <property type="match status" value="1"/>
</dbReference>
<evidence type="ECO:0000256" key="6">
    <source>
        <dbReference type="ARBA" id="ARBA00022692"/>
    </source>
</evidence>
<feature type="transmembrane region" description="Helical" evidence="16">
    <location>
        <begin position="60"/>
        <end position="80"/>
    </location>
</feature>
<dbReference type="PANTHER" id="PTHR46913:SF22">
    <property type="entry name" value="RING-TYPE E3 UBIQUITIN TRANSFERASE"/>
    <property type="match status" value="1"/>
</dbReference>
<dbReference type="SMART" id="SM00184">
    <property type="entry name" value="RING"/>
    <property type="match status" value="1"/>
</dbReference>
<dbReference type="SUPFAM" id="SSF57850">
    <property type="entry name" value="RING/U-box"/>
    <property type="match status" value="1"/>
</dbReference>
<evidence type="ECO:0000256" key="4">
    <source>
        <dbReference type="ARBA" id="ARBA00012483"/>
    </source>
</evidence>
<dbReference type="Gene3D" id="3.30.40.10">
    <property type="entry name" value="Zinc/RING finger domain, C3HC4 (zinc finger)"/>
    <property type="match status" value="1"/>
</dbReference>
<dbReference type="Pfam" id="PF13639">
    <property type="entry name" value="zf-RING_2"/>
    <property type="match status" value="1"/>
</dbReference>
<dbReference type="InterPro" id="IPR013083">
    <property type="entry name" value="Znf_RING/FYVE/PHD"/>
</dbReference>
<dbReference type="PANTHER" id="PTHR46913">
    <property type="entry name" value="RING-H2 FINGER PROTEIN ATL16"/>
    <property type="match status" value="1"/>
</dbReference>
<dbReference type="InterPro" id="IPR044600">
    <property type="entry name" value="ATL1/ATL16-like"/>
</dbReference>
<evidence type="ECO:0000256" key="8">
    <source>
        <dbReference type="ARBA" id="ARBA00022771"/>
    </source>
</evidence>
<feature type="domain" description="RING-type" evidence="17">
    <location>
        <begin position="139"/>
        <end position="181"/>
    </location>
</feature>
<keyword evidence="12 16" id="KW-0472">Membrane</keyword>
<comment type="subcellular location">
    <subcellularLocation>
        <location evidence="2">Membrane</location>
        <topology evidence="2">Single-pass membrane protein</topology>
    </subcellularLocation>
</comment>
<evidence type="ECO:0000256" key="14">
    <source>
        <dbReference type="PROSITE-ProRule" id="PRU00175"/>
    </source>
</evidence>
<dbReference type="AlphaFoldDB" id="A0AAV3S3M9"/>
<comment type="pathway">
    <text evidence="3">Protein modification; protein ubiquitination.</text>
</comment>
<evidence type="ECO:0000256" key="16">
    <source>
        <dbReference type="SAM" id="Phobius"/>
    </source>
</evidence>
<protein>
    <recommendedName>
        <fullName evidence="4">RING-type E3 ubiquitin transferase</fullName>
        <ecNumber evidence="4">2.3.2.27</ecNumber>
    </recommendedName>
</protein>
<dbReference type="InterPro" id="IPR001841">
    <property type="entry name" value="Znf_RING"/>
</dbReference>
<evidence type="ECO:0000256" key="9">
    <source>
        <dbReference type="ARBA" id="ARBA00022786"/>
    </source>
</evidence>
<dbReference type="GO" id="GO:0016020">
    <property type="term" value="C:membrane"/>
    <property type="evidence" value="ECO:0007669"/>
    <property type="project" value="UniProtKB-SubCell"/>
</dbReference>
<evidence type="ECO:0000256" key="5">
    <source>
        <dbReference type="ARBA" id="ARBA00022679"/>
    </source>
</evidence>
<dbReference type="GO" id="GO:0061630">
    <property type="term" value="F:ubiquitin protein ligase activity"/>
    <property type="evidence" value="ECO:0007669"/>
    <property type="project" value="UniProtKB-EC"/>
</dbReference>
<keyword evidence="6 16" id="KW-0812">Transmembrane</keyword>
<evidence type="ECO:0000256" key="11">
    <source>
        <dbReference type="ARBA" id="ARBA00022989"/>
    </source>
</evidence>